<gene>
    <name evidence="2" type="ORF">PCOR1329_LOCUS39000</name>
</gene>
<dbReference type="EMBL" id="CAUYUJ010014715">
    <property type="protein sequence ID" value="CAK0845113.1"/>
    <property type="molecule type" value="Genomic_DNA"/>
</dbReference>
<organism evidence="2 3">
    <name type="scientific">Prorocentrum cordatum</name>
    <dbReference type="NCBI Taxonomy" id="2364126"/>
    <lineage>
        <taxon>Eukaryota</taxon>
        <taxon>Sar</taxon>
        <taxon>Alveolata</taxon>
        <taxon>Dinophyceae</taxon>
        <taxon>Prorocentrales</taxon>
        <taxon>Prorocentraceae</taxon>
        <taxon>Prorocentrum</taxon>
    </lineage>
</organism>
<name>A0ABN9TGX9_9DINO</name>
<feature type="region of interest" description="Disordered" evidence="1">
    <location>
        <begin position="324"/>
        <end position="347"/>
    </location>
</feature>
<evidence type="ECO:0000313" key="3">
    <source>
        <dbReference type="Proteomes" id="UP001189429"/>
    </source>
</evidence>
<protein>
    <submittedName>
        <fullName evidence="2">Uncharacterized protein</fullName>
    </submittedName>
</protein>
<dbReference type="Proteomes" id="UP001189429">
    <property type="component" value="Unassembled WGS sequence"/>
</dbReference>
<keyword evidence="3" id="KW-1185">Reference proteome</keyword>
<proteinExistence type="predicted"/>
<comment type="caution">
    <text evidence="2">The sequence shown here is derived from an EMBL/GenBank/DDBJ whole genome shotgun (WGS) entry which is preliminary data.</text>
</comment>
<evidence type="ECO:0000256" key="1">
    <source>
        <dbReference type="SAM" id="MobiDB-lite"/>
    </source>
</evidence>
<accession>A0ABN9TGX9</accession>
<reference evidence="2" key="1">
    <citation type="submission" date="2023-10" db="EMBL/GenBank/DDBJ databases">
        <authorList>
            <person name="Chen Y."/>
            <person name="Shah S."/>
            <person name="Dougan E. K."/>
            <person name="Thang M."/>
            <person name="Chan C."/>
        </authorList>
    </citation>
    <scope>NUCLEOTIDE SEQUENCE [LARGE SCALE GENOMIC DNA]</scope>
</reference>
<evidence type="ECO:0000313" key="2">
    <source>
        <dbReference type="EMBL" id="CAK0845113.1"/>
    </source>
</evidence>
<sequence>MPERLELRVARPVCDAMSPQPSEAVEVTAPHAKRSCKGLTPLDVHHIMEWPGWRVVLDSELRDAGGVLSWRALQDRMRKRYVSEVGTGGPYSLIGTCALAVIPPEYLSAADALVRLPPIDADIATAQKQLQYHCHKFEHNRDITALINRYSRKVTFWKAREQIPTIMKHAVHVAAWVAFASDLGEEVLRAIVLLLADMLSALGQNHPIPRLLLALRHAADRLQHFRDEAGAPHWTATTLERVNEILGRAPAVGYAGMARSSCHATPRSRAWTDASGVERRLRATQQPRGATAALWAPRSAMPGATVGACLATIGLGSRALTAASQLQRSGRSSSGRTSRRYWSATPTRAGVRQSSGTCGCPSRCFGGCS</sequence>